<name>A0AAU7CFP6_9BACT</name>
<feature type="transmembrane region" description="Helical" evidence="1">
    <location>
        <begin position="215"/>
        <end position="235"/>
    </location>
</feature>
<feature type="transmembrane region" description="Helical" evidence="1">
    <location>
        <begin position="520"/>
        <end position="539"/>
    </location>
</feature>
<feature type="transmembrane region" description="Helical" evidence="1">
    <location>
        <begin position="369"/>
        <end position="387"/>
    </location>
</feature>
<feature type="transmembrane region" description="Helical" evidence="1">
    <location>
        <begin position="130"/>
        <end position="151"/>
    </location>
</feature>
<feature type="transmembrane region" description="Helical" evidence="1">
    <location>
        <begin position="310"/>
        <end position="333"/>
    </location>
</feature>
<dbReference type="PANTHER" id="PTHR31610">
    <property type="entry name" value="SLR0360 PROTEIN"/>
    <property type="match status" value="1"/>
</dbReference>
<feature type="transmembrane region" description="Helical" evidence="1">
    <location>
        <begin position="62"/>
        <end position="81"/>
    </location>
</feature>
<sequence>MSSPSTAARSQLGYRWAARGDINAFFGLTLDNLGDMILMAGLLVGVFGLPAEFVMTRMIPGTAVGVMVGDLIYTLMAFQLARRTGRSDVTAMPLGLDTPSTFGTVFLIIGPSYRAATARGLDPIDAAHHAWYLGIAMILASGLFKLGCALVSDLVRRVVPRAGLLGSLTAIALVIISFLPLIDIAAQPIVGFASLAIILVTLTARWQLPARFPGALAAVLVGCLIYYGMYALGFGPGPGTEGSPPSTHLRAVLPLPVGPFLAWLSEFWLEAANYLPVAIPLALATVVGGIDCTESAAAAGDDYSTGQIVAAEGLATVVGGLFGGVIQSTPYIGHPAYKAMGARSGYTLATALFVGAAGIFGYFDWFFYLIPKATVFPILIFVGLEITSQSFRATAVRHYPAIALACVPALAYLALITLNQVLPSLEFRTLPPSAQRWIQTVTILSGGFIVTSLLWATTLAHLIDGRIRGAAATMLVASAMAWFGIIHSPLPSGPIVVPHVAMARLKVEGRDLASANQTPYHWAMAYGGFAAIILISGAVGRIPVDQAEPAAPDSWS</sequence>
<dbReference type="PANTHER" id="PTHR31610:SF0">
    <property type="entry name" value="SLC26A_SULP TRANSPORTER DOMAIN-CONTAINING PROTEIN"/>
    <property type="match status" value="1"/>
</dbReference>
<accession>A0AAU7CFP6</accession>
<keyword evidence="1" id="KW-1133">Transmembrane helix</keyword>
<proteinExistence type="predicted"/>
<feature type="transmembrane region" description="Helical" evidence="1">
    <location>
        <begin position="163"/>
        <end position="182"/>
    </location>
</feature>
<keyword evidence="1" id="KW-0812">Transmembrane</keyword>
<dbReference type="EMBL" id="CP155447">
    <property type="protein sequence ID" value="XBH03918.1"/>
    <property type="molecule type" value="Genomic_DNA"/>
</dbReference>
<protein>
    <submittedName>
        <fullName evidence="2">Permease</fullName>
    </submittedName>
</protein>
<reference evidence="2" key="1">
    <citation type="submission" date="2024-05" db="EMBL/GenBank/DDBJ databases">
        <title>Planctomycetes of the genus Singulisphaera possess chitinolytic capabilities.</title>
        <authorList>
            <person name="Ivanova A."/>
        </authorList>
    </citation>
    <scope>NUCLEOTIDE SEQUENCE</scope>
    <source>
        <strain evidence="2">Ch08T</strain>
    </source>
</reference>
<organism evidence="2">
    <name type="scientific">Singulisphaera sp. Ch08</name>
    <dbReference type="NCBI Taxonomy" id="3120278"/>
    <lineage>
        <taxon>Bacteria</taxon>
        <taxon>Pseudomonadati</taxon>
        <taxon>Planctomycetota</taxon>
        <taxon>Planctomycetia</taxon>
        <taxon>Isosphaerales</taxon>
        <taxon>Isosphaeraceae</taxon>
        <taxon>Singulisphaera</taxon>
    </lineage>
</organism>
<keyword evidence="1" id="KW-0472">Membrane</keyword>
<evidence type="ECO:0000256" key="1">
    <source>
        <dbReference type="SAM" id="Phobius"/>
    </source>
</evidence>
<feature type="transmembrane region" description="Helical" evidence="1">
    <location>
        <begin position="188"/>
        <end position="208"/>
    </location>
</feature>
<evidence type="ECO:0000313" key="2">
    <source>
        <dbReference type="EMBL" id="XBH03918.1"/>
    </source>
</evidence>
<gene>
    <name evidence="2" type="ORF">V5E97_37315</name>
</gene>
<feature type="transmembrane region" description="Helical" evidence="1">
    <location>
        <begin position="399"/>
        <end position="417"/>
    </location>
</feature>
<feature type="transmembrane region" description="Helical" evidence="1">
    <location>
        <begin position="437"/>
        <end position="457"/>
    </location>
</feature>
<dbReference type="RefSeq" id="WP_406696661.1">
    <property type="nucleotide sequence ID" value="NZ_CP155447.1"/>
</dbReference>
<dbReference type="AlphaFoldDB" id="A0AAU7CFP6"/>
<feature type="transmembrane region" description="Helical" evidence="1">
    <location>
        <begin position="345"/>
        <end position="363"/>
    </location>
</feature>